<evidence type="ECO:0000256" key="2">
    <source>
        <dbReference type="SAM" id="Phobius"/>
    </source>
</evidence>
<accession>A0ABN7RJL8</accession>
<organism evidence="3 4">
    <name type="scientific">Oikopleura dioica</name>
    <name type="common">Tunicate</name>
    <dbReference type="NCBI Taxonomy" id="34765"/>
    <lineage>
        <taxon>Eukaryota</taxon>
        <taxon>Metazoa</taxon>
        <taxon>Chordata</taxon>
        <taxon>Tunicata</taxon>
        <taxon>Appendicularia</taxon>
        <taxon>Copelata</taxon>
        <taxon>Oikopleuridae</taxon>
        <taxon>Oikopleura</taxon>
    </lineage>
</organism>
<evidence type="ECO:0000313" key="3">
    <source>
        <dbReference type="EMBL" id="CAG5076600.1"/>
    </source>
</evidence>
<name>A0ABN7RJL8_OIKDI</name>
<gene>
    <name evidence="3" type="ORF">OKIOD_LOCUS58</name>
</gene>
<dbReference type="InterPro" id="IPR015915">
    <property type="entry name" value="Kelch-typ_b-propeller"/>
</dbReference>
<keyword evidence="2" id="KW-0812">Transmembrane</keyword>
<feature type="region of interest" description="Disordered" evidence="1">
    <location>
        <begin position="1"/>
        <end position="46"/>
    </location>
</feature>
<keyword evidence="4" id="KW-1185">Reference proteome</keyword>
<evidence type="ECO:0000313" key="4">
    <source>
        <dbReference type="Proteomes" id="UP001158576"/>
    </source>
</evidence>
<keyword evidence="2" id="KW-1133">Transmembrane helix</keyword>
<reference evidence="3 4" key="1">
    <citation type="submission" date="2021-04" db="EMBL/GenBank/DDBJ databases">
        <authorList>
            <person name="Bliznina A."/>
        </authorList>
    </citation>
    <scope>NUCLEOTIDE SEQUENCE [LARGE SCALE GENOMIC DNA]</scope>
</reference>
<feature type="compositionally biased region" description="Low complexity" evidence="1">
    <location>
        <begin position="16"/>
        <end position="34"/>
    </location>
</feature>
<dbReference type="EMBL" id="OU015568">
    <property type="protein sequence ID" value="CAG5076600.1"/>
    <property type="molecule type" value="Genomic_DNA"/>
</dbReference>
<dbReference type="SUPFAM" id="SSF117281">
    <property type="entry name" value="Kelch motif"/>
    <property type="match status" value="1"/>
</dbReference>
<proteinExistence type="predicted"/>
<keyword evidence="2" id="KW-0472">Membrane</keyword>
<sequence>MKGKLSFKKQESSEDPSTVPLNVVVNVSNQVNSPAEKKEKKEKKDKKSCLNKLKGLSLILKIAVALLTIHGIITPLILSKMNAHSDSQDDSTITKASDTLRLQKEIEELKSGRSLMVLSGLDSQTVFLSYVLKSDGSKSPLTIKMPSYTSHYLYLSYSALIRGKVYIFGGVNENDFHIAMINDCEIEELDVKLNNHYYWNAAVVTAADQQSALICFDEKEWRNCEEFNGSAVSIKPATKYYHRNSCLALYHDHAVAVGSWVSDAYKKVEEFNGDSWSELPDFPKAIFMHSCIGVYDGFLVLGGKYEENEESHSLKDVYLLRDLEWTVVGQLNEYHLYSSAARIGNTIYLVSGRNEPYAVEKLEWDGEQIASAEVVNNHWSEFHRPIVLPVDEFYCT</sequence>
<evidence type="ECO:0000256" key="1">
    <source>
        <dbReference type="SAM" id="MobiDB-lite"/>
    </source>
</evidence>
<protein>
    <submittedName>
        <fullName evidence="3">Oidioi.mRNA.OKI2018_I69.PAR.g8500.t1.cds</fullName>
    </submittedName>
</protein>
<dbReference type="Gene3D" id="2.120.10.80">
    <property type="entry name" value="Kelch-type beta propeller"/>
    <property type="match status" value="1"/>
</dbReference>
<dbReference type="Proteomes" id="UP001158576">
    <property type="component" value="Chromosome PAR"/>
</dbReference>
<feature type="transmembrane region" description="Helical" evidence="2">
    <location>
        <begin position="56"/>
        <end position="78"/>
    </location>
</feature>